<dbReference type="InterPro" id="IPR001849">
    <property type="entry name" value="PH_domain"/>
</dbReference>
<dbReference type="Gene3D" id="2.30.29.30">
    <property type="entry name" value="Pleckstrin-homology domain (PH domain)/Phosphotyrosine-binding domain (PTB)"/>
    <property type="match status" value="1"/>
</dbReference>
<name>A0AB34JIN8_PRYPA</name>
<evidence type="ECO:0000313" key="5">
    <source>
        <dbReference type="Proteomes" id="UP001515480"/>
    </source>
</evidence>
<organism evidence="4 5">
    <name type="scientific">Prymnesium parvum</name>
    <name type="common">Toxic golden alga</name>
    <dbReference type="NCBI Taxonomy" id="97485"/>
    <lineage>
        <taxon>Eukaryota</taxon>
        <taxon>Haptista</taxon>
        <taxon>Haptophyta</taxon>
        <taxon>Prymnesiophyceae</taxon>
        <taxon>Prymnesiales</taxon>
        <taxon>Prymnesiaceae</taxon>
        <taxon>Prymnesium</taxon>
    </lineage>
</organism>
<dbReference type="InterPro" id="IPR011993">
    <property type="entry name" value="PH-like_dom_sf"/>
</dbReference>
<dbReference type="AlphaFoldDB" id="A0AB34JIN8"/>
<dbReference type="EMBL" id="JBGBPQ010000008">
    <property type="protein sequence ID" value="KAL1520576.1"/>
    <property type="molecule type" value="Genomic_DNA"/>
</dbReference>
<proteinExistence type="predicted"/>
<evidence type="ECO:0000259" key="3">
    <source>
        <dbReference type="PROSITE" id="PS50003"/>
    </source>
</evidence>
<dbReference type="Pfam" id="PF00169">
    <property type="entry name" value="PH"/>
    <property type="match status" value="1"/>
</dbReference>
<feature type="domain" description="PH" evidence="3">
    <location>
        <begin position="54"/>
        <end position="152"/>
    </location>
</feature>
<sequence length="435" mass="49577">MLAGLTLKELRAKAEELGVDLTECVEKADIVARIEAREAVYEAEPSEAVGDWTKPQMKGYLTKDAVQSKSNARKRYFVLMGNFLMYYEDAKDSVFHPKGVWCLEDCRKGFMKRPGLNDRQAVLLRGKRELVITADSTEDLKEWNRAVQEASKLTTRNFLELQRSSEAELTKLRSQWNSLLVELEVQRSKLREEREARAKMELEAESVQDAQQALQDREEQMRTQLESEKMKLLEERSQFEEERNREVADEHEAAEAQKQAMQAQMDELKAQLHAEIEARREADILKEAAIKAQLEMEDKHNDLHWQVKQLQLDAEVAREKAKTLQHVSDQATRAARNSIVVQEREAADNAVAAATAAAQEAKAKTAEAEAALEQLEQTDAPKSSIMEESKAALTQLKQLCSRLSRIERPEATILYAEMMNARAKLVHAQEWLVDG</sequence>
<dbReference type="SMART" id="SM00233">
    <property type="entry name" value="PH"/>
    <property type="match status" value="1"/>
</dbReference>
<keyword evidence="5" id="KW-1185">Reference proteome</keyword>
<comment type="caution">
    <text evidence="4">The sequence shown here is derived from an EMBL/GenBank/DDBJ whole genome shotgun (WGS) entry which is preliminary data.</text>
</comment>
<gene>
    <name evidence="4" type="ORF">AB1Y20_022152</name>
</gene>
<dbReference type="SUPFAM" id="SSF50729">
    <property type="entry name" value="PH domain-like"/>
    <property type="match status" value="1"/>
</dbReference>
<feature type="coiled-coil region" evidence="1">
    <location>
        <begin position="307"/>
        <end position="378"/>
    </location>
</feature>
<reference evidence="4 5" key="1">
    <citation type="journal article" date="2024" name="Science">
        <title>Giant polyketide synthase enzymes in the biosynthesis of giant marine polyether toxins.</title>
        <authorList>
            <person name="Fallon T.R."/>
            <person name="Shende V.V."/>
            <person name="Wierzbicki I.H."/>
            <person name="Pendleton A.L."/>
            <person name="Watervoot N.F."/>
            <person name="Auber R.P."/>
            <person name="Gonzalez D.J."/>
            <person name="Wisecaver J.H."/>
            <person name="Moore B.S."/>
        </authorList>
    </citation>
    <scope>NUCLEOTIDE SEQUENCE [LARGE SCALE GENOMIC DNA]</scope>
    <source>
        <strain evidence="4 5">12B1</strain>
    </source>
</reference>
<feature type="region of interest" description="Disordered" evidence="2">
    <location>
        <begin position="202"/>
        <end position="224"/>
    </location>
</feature>
<keyword evidence="1" id="KW-0175">Coiled coil</keyword>
<protein>
    <recommendedName>
        <fullName evidence="3">PH domain-containing protein</fullName>
    </recommendedName>
</protein>
<evidence type="ECO:0000313" key="4">
    <source>
        <dbReference type="EMBL" id="KAL1520576.1"/>
    </source>
</evidence>
<accession>A0AB34JIN8</accession>
<dbReference type="Proteomes" id="UP001515480">
    <property type="component" value="Unassembled WGS sequence"/>
</dbReference>
<feature type="compositionally biased region" description="Basic and acidic residues" evidence="2">
    <location>
        <begin position="215"/>
        <end position="224"/>
    </location>
</feature>
<evidence type="ECO:0000256" key="1">
    <source>
        <dbReference type="SAM" id="Coils"/>
    </source>
</evidence>
<dbReference type="PROSITE" id="PS50003">
    <property type="entry name" value="PH_DOMAIN"/>
    <property type="match status" value="1"/>
</dbReference>
<dbReference type="CDD" id="cd00821">
    <property type="entry name" value="PH"/>
    <property type="match status" value="1"/>
</dbReference>
<evidence type="ECO:0000256" key="2">
    <source>
        <dbReference type="SAM" id="MobiDB-lite"/>
    </source>
</evidence>